<sequence length="78" mass="7898">MAIAGRIGRSEANRACWSQAIASVAAAGASLVKLPTPIVSGDAVDPQALQAAAPVDGRSLRLWSDLARAHGILGGDIH</sequence>
<comment type="caution">
    <text evidence="1">The sequence shown here is derived from an EMBL/GenBank/DDBJ whole genome shotgun (WGS) entry which is preliminary data.</text>
</comment>
<accession>A0ABQ4TCK6</accession>
<reference evidence="1" key="1">
    <citation type="journal article" date="2021" name="Front. Microbiol.">
        <title>Comprehensive Comparative Genomics and Phenotyping of Methylobacterium Species.</title>
        <authorList>
            <person name="Alessa O."/>
            <person name="Ogura Y."/>
            <person name="Fujitani Y."/>
            <person name="Takami H."/>
            <person name="Hayashi T."/>
            <person name="Sahin N."/>
            <person name="Tani A."/>
        </authorList>
    </citation>
    <scope>NUCLEOTIDE SEQUENCE</scope>
    <source>
        <strain evidence="1">NBRC 15689</strain>
    </source>
</reference>
<keyword evidence="2" id="KW-1185">Reference proteome</keyword>
<dbReference type="EMBL" id="BPQV01000015">
    <property type="protein sequence ID" value="GJE29430.1"/>
    <property type="molecule type" value="Genomic_DNA"/>
</dbReference>
<dbReference type="Proteomes" id="UP001055156">
    <property type="component" value="Unassembled WGS sequence"/>
</dbReference>
<name>A0ABQ4TCK6_METOR</name>
<proteinExistence type="predicted"/>
<reference evidence="1" key="2">
    <citation type="submission" date="2021-08" db="EMBL/GenBank/DDBJ databases">
        <authorList>
            <person name="Tani A."/>
            <person name="Ola A."/>
            <person name="Ogura Y."/>
            <person name="Katsura K."/>
            <person name="Hayashi T."/>
        </authorList>
    </citation>
    <scope>NUCLEOTIDE SEQUENCE</scope>
    <source>
        <strain evidence="1">NBRC 15689</strain>
    </source>
</reference>
<evidence type="ECO:0000313" key="1">
    <source>
        <dbReference type="EMBL" id="GJE29430.1"/>
    </source>
</evidence>
<dbReference type="RefSeq" id="WP_238313941.1">
    <property type="nucleotide sequence ID" value="NZ_BPQV01000015.1"/>
</dbReference>
<dbReference type="InterPro" id="IPR036526">
    <property type="entry name" value="C-N_Hydrolase_sf"/>
</dbReference>
<dbReference type="SUPFAM" id="SSF56317">
    <property type="entry name" value="Carbon-nitrogen hydrolase"/>
    <property type="match status" value="1"/>
</dbReference>
<organism evidence="1 2">
    <name type="scientific">Methylobacterium organophilum</name>
    <dbReference type="NCBI Taxonomy" id="410"/>
    <lineage>
        <taxon>Bacteria</taxon>
        <taxon>Pseudomonadati</taxon>
        <taxon>Pseudomonadota</taxon>
        <taxon>Alphaproteobacteria</taxon>
        <taxon>Hyphomicrobiales</taxon>
        <taxon>Methylobacteriaceae</taxon>
        <taxon>Methylobacterium</taxon>
    </lineage>
</organism>
<protein>
    <submittedName>
        <fullName evidence="1">Uncharacterized protein</fullName>
    </submittedName>
</protein>
<gene>
    <name evidence="1" type="ORF">LKMONMHP_4311</name>
</gene>
<evidence type="ECO:0000313" key="2">
    <source>
        <dbReference type="Proteomes" id="UP001055156"/>
    </source>
</evidence>